<dbReference type="RefSeq" id="WP_073221786.1">
    <property type="nucleotide sequence ID" value="NZ_FNNS01000035.1"/>
</dbReference>
<dbReference type="OrthoDB" id="9765571at2"/>
<dbReference type="SUPFAM" id="SSF56935">
    <property type="entry name" value="Porins"/>
    <property type="match status" value="1"/>
</dbReference>
<organism evidence="2 3">
    <name type="scientific">Aequorivita viscosa</name>
    <dbReference type="NCBI Taxonomy" id="797419"/>
    <lineage>
        <taxon>Bacteria</taxon>
        <taxon>Pseudomonadati</taxon>
        <taxon>Bacteroidota</taxon>
        <taxon>Flavobacteriia</taxon>
        <taxon>Flavobacteriales</taxon>
        <taxon>Flavobacteriaceae</taxon>
        <taxon>Aequorivita</taxon>
    </lineage>
</organism>
<dbReference type="EMBL" id="FQYV01000037">
    <property type="protein sequence ID" value="SHJ97597.1"/>
    <property type="molecule type" value="Genomic_DNA"/>
</dbReference>
<accession>A0A1M6NPD3</accession>
<evidence type="ECO:0000313" key="2">
    <source>
        <dbReference type="EMBL" id="SHJ97597.1"/>
    </source>
</evidence>
<gene>
    <name evidence="2" type="ORF">SAMN04487908_1371</name>
</gene>
<dbReference type="AlphaFoldDB" id="A0A1M6NPD3"/>
<dbReference type="Gene3D" id="2.40.160.60">
    <property type="entry name" value="Outer membrane protein transport protein (OMPP1/FadL/TodX)"/>
    <property type="match status" value="1"/>
</dbReference>
<reference evidence="3" key="1">
    <citation type="submission" date="2016-11" db="EMBL/GenBank/DDBJ databases">
        <authorList>
            <person name="Varghese N."/>
            <person name="Submissions S."/>
        </authorList>
    </citation>
    <scope>NUCLEOTIDE SEQUENCE [LARGE SCALE GENOMIC DNA]</scope>
    <source>
        <strain evidence="3">DSM 26349</strain>
    </source>
</reference>
<dbReference type="STRING" id="797419.SAMN05216556_1351"/>
<evidence type="ECO:0008006" key="4">
    <source>
        <dbReference type="Google" id="ProtNLM"/>
    </source>
</evidence>
<feature type="signal peptide" evidence="1">
    <location>
        <begin position="1"/>
        <end position="19"/>
    </location>
</feature>
<feature type="chain" id="PRO_5009919806" description="Outer membrane protein transport protein (OMPP1/FadL/TodX)" evidence="1">
    <location>
        <begin position="20"/>
        <end position="506"/>
    </location>
</feature>
<keyword evidence="1" id="KW-0732">Signal</keyword>
<keyword evidence="3" id="KW-1185">Reference proteome</keyword>
<protein>
    <recommendedName>
        <fullName evidence="4">Outer membrane protein transport protein (OMPP1/FadL/TodX)</fullName>
    </recommendedName>
</protein>
<dbReference type="Proteomes" id="UP000184172">
    <property type="component" value="Unassembled WGS sequence"/>
</dbReference>
<evidence type="ECO:0000313" key="3">
    <source>
        <dbReference type="Proteomes" id="UP000184172"/>
    </source>
</evidence>
<evidence type="ECO:0000256" key="1">
    <source>
        <dbReference type="SAM" id="SignalP"/>
    </source>
</evidence>
<proteinExistence type="predicted"/>
<name>A0A1M6NPD3_9FLAO</name>
<sequence>MKAIYILVFSVLSTSILQAQQITDGLRYSTEQNIGTARFTALSGAMGALGGDFSAMRVNPAGGAVFLLSNISISPSLLDTKNNSSYFNNSENSFSDNLYLSQAGGVFVFENPYKESSFKKFTIGVNYDMTSGFDNKTYIAGRGNNSVSNFFLEQAQGMSLDLLQTQQGESISDLYSYLGETRGTSAQNAFLGYQAYLFDALDPSNPSNSVYISNVSGNSFDQEYIDYSNGYNGKFTLNFATQVANDFYFGVNLNTHSIFYEQSTFFVETNSNPGSIVTGIGFENNLTVNGTGVSAQVGAIARVANNFRFGINLDTPTWYRISETTSQYLESRRKVNDRNTTTIIDPRILNIYEDYDLKTPGKLGASAAYVFNQNGLISIDYSYKDYASMEFKPSNDAHFRELNRNIENSLKGASSFKAGAEYRIDQVSLRGGFHYEESPYKNKRTVGDLTGFSLGTGYNFGSWNMDFAYSRSEQDKELQFFPIGFTDKAMVNTVYSNYILTISFNF</sequence>